<dbReference type="GO" id="GO:0046872">
    <property type="term" value="F:metal ion binding"/>
    <property type="evidence" value="ECO:0007669"/>
    <property type="project" value="UniProtKB-KW"/>
</dbReference>
<dbReference type="SUPFAM" id="SSF53623">
    <property type="entry name" value="MurD-like peptide ligases, catalytic domain"/>
    <property type="match status" value="1"/>
</dbReference>
<accession>A0A1I1QZ10</accession>
<evidence type="ECO:0000256" key="4">
    <source>
        <dbReference type="ARBA" id="ARBA00022723"/>
    </source>
</evidence>
<dbReference type="Gene3D" id="3.90.190.20">
    <property type="entry name" value="Mur ligase, C-terminal domain"/>
    <property type="match status" value="1"/>
</dbReference>
<evidence type="ECO:0000259" key="12">
    <source>
        <dbReference type="Pfam" id="PF08245"/>
    </source>
</evidence>
<protein>
    <recommendedName>
        <fullName evidence="2">tetrahydrofolate synthase</fullName>
        <ecNumber evidence="2">6.3.2.17</ecNumber>
    </recommendedName>
    <alternativeName>
        <fullName evidence="8">Tetrahydrofolylpolyglutamate synthase</fullName>
    </alternativeName>
</protein>
<keyword evidence="6 10" id="KW-0067">ATP-binding</keyword>
<evidence type="ECO:0000256" key="10">
    <source>
        <dbReference type="PIRNR" id="PIRNR001563"/>
    </source>
</evidence>
<evidence type="ECO:0000256" key="5">
    <source>
        <dbReference type="ARBA" id="ARBA00022741"/>
    </source>
</evidence>
<feature type="domain" description="Mur ligase central" evidence="12">
    <location>
        <begin position="47"/>
        <end position="238"/>
    </location>
</feature>
<keyword evidence="4" id="KW-0479">Metal-binding</keyword>
<dbReference type="GO" id="GO:0005524">
    <property type="term" value="F:ATP binding"/>
    <property type="evidence" value="ECO:0007669"/>
    <property type="project" value="UniProtKB-KW"/>
</dbReference>
<evidence type="ECO:0000256" key="1">
    <source>
        <dbReference type="ARBA" id="ARBA00008276"/>
    </source>
</evidence>
<comment type="catalytic activity">
    <reaction evidence="9">
        <text>(6S)-5,6,7,8-tetrahydrofolyl-(gamma-L-Glu)(n) + L-glutamate + ATP = (6S)-5,6,7,8-tetrahydrofolyl-(gamma-L-Glu)(n+1) + ADP + phosphate + H(+)</text>
        <dbReference type="Rhea" id="RHEA:10580"/>
        <dbReference type="Rhea" id="RHEA-COMP:14738"/>
        <dbReference type="Rhea" id="RHEA-COMP:14740"/>
        <dbReference type="ChEBI" id="CHEBI:15378"/>
        <dbReference type="ChEBI" id="CHEBI:29985"/>
        <dbReference type="ChEBI" id="CHEBI:30616"/>
        <dbReference type="ChEBI" id="CHEBI:43474"/>
        <dbReference type="ChEBI" id="CHEBI:141005"/>
        <dbReference type="ChEBI" id="CHEBI:456216"/>
        <dbReference type="EC" id="6.3.2.17"/>
    </reaction>
</comment>
<dbReference type="Proteomes" id="UP000199599">
    <property type="component" value="Unassembled WGS sequence"/>
</dbReference>
<dbReference type="InterPro" id="IPR001645">
    <property type="entry name" value="Folylpolyglutamate_synth"/>
</dbReference>
<keyword evidence="7" id="KW-0460">Magnesium</keyword>
<sequence length="426" mass="48392">MIFNNSQAFLTYLYALPKTHEKADLTYIKQVLNLLGNPQNQVKTIHVTGTNGKGSTSYYLSNLLQKAGQKTGLFVSPYVFEFGERIQINGQYISESELLRIANRVEQVLAQLRQDNASFSLVTFEYEVVLAFIYFAQAKCDYAVIEVGIGGQHDKTNVIVPEVSIITTVGLDHEALIGPTIQDIAREKSGIIKHQRPVILGNVPNEVLPLIKQKALVEAAPLYQLGVDFDVNLATAAVYTDQKRQVTLSPRPLVECYDLAVAIKAFSLLQIPLADNQIELALDQMVIPGRYQIIQNNPLVVLDGAHNIQAMQNLLHFVHQQQQRRQGKVRILIMLMRDKDLTPIFSLFEENDEVHITTIDYPRAANKDDFPQQIKNKYPYEADWQIAFEQLRQKSQPNDILLVTGSFYLVGNILQWEQKYENKRHK</sequence>
<reference evidence="14" key="1">
    <citation type="submission" date="2016-10" db="EMBL/GenBank/DDBJ databases">
        <authorList>
            <person name="Varghese N."/>
            <person name="Submissions S."/>
        </authorList>
    </citation>
    <scope>NUCLEOTIDE SEQUENCE [LARGE SCALE GENOMIC DNA]</scope>
    <source>
        <strain evidence="14">R-53102</strain>
    </source>
</reference>
<evidence type="ECO:0000256" key="9">
    <source>
        <dbReference type="ARBA" id="ARBA00047493"/>
    </source>
</evidence>
<evidence type="ECO:0000256" key="3">
    <source>
        <dbReference type="ARBA" id="ARBA00022598"/>
    </source>
</evidence>
<dbReference type="GO" id="GO:0005737">
    <property type="term" value="C:cytoplasm"/>
    <property type="evidence" value="ECO:0007669"/>
    <property type="project" value="TreeGrafter"/>
</dbReference>
<evidence type="ECO:0000259" key="11">
    <source>
        <dbReference type="Pfam" id="PF02875"/>
    </source>
</evidence>
<dbReference type="PIRSF" id="PIRSF001563">
    <property type="entry name" value="Folylpolyglu_synth"/>
    <property type="match status" value="1"/>
</dbReference>
<dbReference type="Pfam" id="PF08245">
    <property type="entry name" value="Mur_ligase_M"/>
    <property type="match status" value="1"/>
</dbReference>
<dbReference type="PROSITE" id="PS01011">
    <property type="entry name" value="FOLYLPOLYGLU_SYNT_1"/>
    <property type="match status" value="1"/>
</dbReference>
<comment type="similarity">
    <text evidence="1 10">Belongs to the folylpolyglutamate synthase family.</text>
</comment>
<evidence type="ECO:0000256" key="8">
    <source>
        <dbReference type="ARBA" id="ARBA00030592"/>
    </source>
</evidence>
<dbReference type="PANTHER" id="PTHR11136:SF0">
    <property type="entry name" value="DIHYDROFOLATE SYNTHETASE-RELATED"/>
    <property type="match status" value="1"/>
</dbReference>
<proteinExistence type="inferred from homology"/>
<dbReference type="GO" id="GO:0008841">
    <property type="term" value="F:dihydrofolate synthase activity"/>
    <property type="evidence" value="ECO:0007669"/>
    <property type="project" value="TreeGrafter"/>
</dbReference>
<dbReference type="SUPFAM" id="SSF53244">
    <property type="entry name" value="MurD-like peptide ligases, peptide-binding domain"/>
    <property type="match status" value="1"/>
</dbReference>
<dbReference type="Pfam" id="PF02875">
    <property type="entry name" value="Mur_ligase_C"/>
    <property type="match status" value="1"/>
</dbReference>
<dbReference type="PANTHER" id="PTHR11136">
    <property type="entry name" value="FOLYLPOLYGLUTAMATE SYNTHASE-RELATED"/>
    <property type="match status" value="1"/>
</dbReference>
<dbReference type="NCBIfam" id="TIGR01499">
    <property type="entry name" value="folC"/>
    <property type="match status" value="1"/>
</dbReference>
<dbReference type="InterPro" id="IPR004101">
    <property type="entry name" value="Mur_ligase_C"/>
</dbReference>
<dbReference type="EMBL" id="FOMN01000001">
    <property type="protein sequence ID" value="SFD27275.1"/>
    <property type="molecule type" value="Genomic_DNA"/>
</dbReference>
<dbReference type="InterPro" id="IPR018109">
    <property type="entry name" value="Folylpolyglutamate_synth_CS"/>
</dbReference>
<evidence type="ECO:0000313" key="14">
    <source>
        <dbReference type="Proteomes" id="UP000199599"/>
    </source>
</evidence>
<dbReference type="InterPro" id="IPR036615">
    <property type="entry name" value="Mur_ligase_C_dom_sf"/>
</dbReference>
<dbReference type="AlphaFoldDB" id="A0A1I1QZ10"/>
<dbReference type="GO" id="GO:0004326">
    <property type="term" value="F:tetrahydrofolylpolyglutamate synthase activity"/>
    <property type="evidence" value="ECO:0007669"/>
    <property type="project" value="UniProtKB-EC"/>
</dbReference>
<dbReference type="PROSITE" id="PS01012">
    <property type="entry name" value="FOLYLPOLYGLU_SYNT_2"/>
    <property type="match status" value="1"/>
</dbReference>
<keyword evidence="5 10" id="KW-0547">Nucleotide-binding</keyword>
<evidence type="ECO:0000256" key="7">
    <source>
        <dbReference type="ARBA" id="ARBA00022842"/>
    </source>
</evidence>
<dbReference type="InterPro" id="IPR036565">
    <property type="entry name" value="Mur-like_cat_sf"/>
</dbReference>
<dbReference type="RefSeq" id="WP_090091737.1">
    <property type="nucleotide sequence ID" value="NZ_CBCRVU010000001.1"/>
</dbReference>
<organism evidence="13 14">
    <name type="scientific">Lactobacillus bombicola</name>
    <dbReference type="NCBI Taxonomy" id="1505723"/>
    <lineage>
        <taxon>Bacteria</taxon>
        <taxon>Bacillati</taxon>
        <taxon>Bacillota</taxon>
        <taxon>Bacilli</taxon>
        <taxon>Lactobacillales</taxon>
        <taxon>Lactobacillaceae</taxon>
        <taxon>Lactobacillus</taxon>
    </lineage>
</organism>
<keyword evidence="3 10" id="KW-0436">Ligase</keyword>
<evidence type="ECO:0000256" key="6">
    <source>
        <dbReference type="ARBA" id="ARBA00022840"/>
    </source>
</evidence>
<evidence type="ECO:0000313" key="13">
    <source>
        <dbReference type="EMBL" id="SFD27275.1"/>
    </source>
</evidence>
<dbReference type="InterPro" id="IPR013221">
    <property type="entry name" value="Mur_ligase_cen"/>
</dbReference>
<dbReference type="EC" id="6.3.2.17" evidence="2"/>
<dbReference type="STRING" id="1505723.SAMN04487792_0011"/>
<evidence type="ECO:0000256" key="2">
    <source>
        <dbReference type="ARBA" id="ARBA00013025"/>
    </source>
</evidence>
<gene>
    <name evidence="13" type="ORF">SAMN04487792_0011</name>
</gene>
<dbReference type="Gene3D" id="3.40.1190.10">
    <property type="entry name" value="Mur-like, catalytic domain"/>
    <property type="match status" value="1"/>
</dbReference>
<name>A0A1I1QZ10_9LACO</name>
<feature type="domain" description="Mur ligase C-terminal" evidence="11">
    <location>
        <begin position="289"/>
        <end position="407"/>
    </location>
</feature>